<protein>
    <submittedName>
        <fullName evidence="1">Uncharacterized protein</fullName>
    </submittedName>
</protein>
<keyword evidence="2" id="KW-1185">Reference proteome</keyword>
<dbReference type="EMBL" id="KN847318">
    <property type="protein sequence ID" value="KIW58910.1"/>
    <property type="molecule type" value="Genomic_DNA"/>
</dbReference>
<organism evidence="1 2">
    <name type="scientific">Exophiala xenobiotica</name>
    <dbReference type="NCBI Taxonomy" id="348802"/>
    <lineage>
        <taxon>Eukaryota</taxon>
        <taxon>Fungi</taxon>
        <taxon>Dikarya</taxon>
        <taxon>Ascomycota</taxon>
        <taxon>Pezizomycotina</taxon>
        <taxon>Eurotiomycetes</taxon>
        <taxon>Chaetothyriomycetidae</taxon>
        <taxon>Chaetothyriales</taxon>
        <taxon>Herpotrichiellaceae</taxon>
        <taxon>Exophiala</taxon>
    </lineage>
</organism>
<dbReference type="AlphaFoldDB" id="A0A0D2EVW9"/>
<dbReference type="STRING" id="348802.A0A0D2EVW9"/>
<gene>
    <name evidence="1" type="ORF">PV05_03403</name>
</gene>
<reference evidence="1 2" key="1">
    <citation type="submission" date="2015-01" db="EMBL/GenBank/DDBJ databases">
        <title>The Genome Sequence of Exophiala xenobiotica CBS118157.</title>
        <authorList>
            <consortium name="The Broad Institute Genomics Platform"/>
            <person name="Cuomo C."/>
            <person name="de Hoog S."/>
            <person name="Gorbushina A."/>
            <person name="Stielow B."/>
            <person name="Teixiera M."/>
            <person name="Abouelleil A."/>
            <person name="Chapman S.B."/>
            <person name="Priest M."/>
            <person name="Young S.K."/>
            <person name="Wortman J."/>
            <person name="Nusbaum C."/>
            <person name="Birren B."/>
        </authorList>
    </citation>
    <scope>NUCLEOTIDE SEQUENCE [LARGE SCALE GENOMIC DNA]</scope>
    <source>
        <strain evidence="1 2">CBS 118157</strain>
    </source>
</reference>
<evidence type="ECO:0000313" key="2">
    <source>
        <dbReference type="Proteomes" id="UP000054342"/>
    </source>
</evidence>
<evidence type="ECO:0000313" key="1">
    <source>
        <dbReference type="EMBL" id="KIW58910.1"/>
    </source>
</evidence>
<dbReference type="GeneID" id="25325311"/>
<dbReference type="RefSeq" id="XP_013319494.1">
    <property type="nucleotide sequence ID" value="XM_013464040.1"/>
</dbReference>
<dbReference type="Proteomes" id="UP000054342">
    <property type="component" value="Unassembled WGS sequence"/>
</dbReference>
<accession>A0A0D2EVW9</accession>
<dbReference type="OrthoDB" id="4144482at2759"/>
<sequence>MEDASQDVLLPSTRIVQDPLSVTTLECNDRRSHDASDARQTSETQHNLHTEISELQTLVRDLQGRFAGFPAIRSRYRLSSHDFNRLDEYLEKVGWDNLRYDYFIDTQDFVPRMPHSDKHEFIHLHFIILILDKLKQLCSQHQVQCPFSAFVSAAVMDEQGSVLMPDNQIKYKSWKKPVLVLEVDDSRSMESLNDKATRYIQAGRGNIRYVVALKVHRDSQAVDLTLATPNFTSSGPSTVLEKYDMPR</sequence>
<proteinExistence type="predicted"/>
<name>A0A0D2EVW9_9EURO</name>
<dbReference type="HOGENOM" id="CLU_1124557_0_0_1"/>